<gene>
    <name evidence="2" type="ORF">ACFSFW_18710</name>
</gene>
<feature type="compositionally biased region" description="Polar residues" evidence="1">
    <location>
        <begin position="188"/>
        <end position="202"/>
    </location>
</feature>
<name>A0ABW4MUQ8_9BACI</name>
<evidence type="ECO:0000256" key="1">
    <source>
        <dbReference type="SAM" id="MobiDB-lite"/>
    </source>
</evidence>
<proteinExistence type="predicted"/>
<sequence>MKWKNYGLWVSLGSILYMVFKDLGMQIDLTSWETYVTAILGLLGALGIISNPDKGKGFFDKIPDTPVEAIAQVTEQLQNQNQPPTGPDGNTSQNHIQSPPNVQQNQSYISQQTMIDTPQQQPQNQMDPGQSHYQVNQVQNEYQDYQNQTTHTQQFQQHQSNVNNATYMQEVEPAQVQSEVNIDSNQYAEVSNQEQTPSNFDRSSIHGMPAPPNEHM</sequence>
<dbReference type="RefSeq" id="WP_388040465.1">
    <property type="nucleotide sequence ID" value="NZ_JBHUEK010000026.1"/>
</dbReference>
<evidence type="ECO:0000313" key="3">
    <source>
        <dbReference type="Proteomes" id="UP001597227"/>
    </source>
</evidence>
<organism evidence="2 3">
    <name type="scientific">Fredinandcohnia salidurans</name>
    <dbReference type="NCBI Taxonomy" id="2595041"/>
    <lineage>
        <taxon>Bacteria</taxon>
        <taxon>Bacillati</taxon>
        <taxon>Bacillota</taxon>
        <taxon>Bacilli</taxon>
        <taxon>Bacillales</taxon>
        <taxon>Bacillaceae</taxon>
        <taxon>Fredinandcohnia</taxon>
    </lineage>
</organism>
<evidence type="ECO:0008006" key="4">
    <source>
        <dbReference type="Google" id="ProtNLM"/>
    </source>
</evidence>
<feature type="region of interest" description="Disordered" evidence="1">
    <location>
        <begin position="188"/>
        <end position="216"/>
    </location>
</feature>
<evidence type="ECO:0000313" key="2">
    <source>
        <dbReference type="EMBL" id="MFD1780700.1"/>
    </source>
</evidence>
<reference evidence="3" key="1">
    <citation type="journal article" date="2019" name="Int. J. Syst. Evol. Microbiol.">
        <title>The Global Catalogue of Microorganisms (GCM) 10K type strain sequencing project: providing services to taxonomists for standard genome sequencing and annotation.</title>
        <authorList>
            <consortium name="The Broad Institute Genomics Platform"/>
            <consortium name="The Broad Institute Genome Sequencing Center for Infectious Disease"/>
            <person name="Wu L."/>
            <person name="Ma J."/>
        </authorList>
    </citation>
    <scope>NUCLEOTIDE SEQUENCE [LARGE SCALE GENOMIC DNA]</scope>
    <source>
        <strain evidence="3">CCUG 15531</strain>
    </source>
</reference>
<dbReference type="EMBL" id="JBHUEK010000026">
    <property type="protein sequence ID" value="MFD1780700.1"/>
    <property type="molecule type" value="Genomic_DNA"/>
</dbReference>
<dbReference type="Proteomes" id="UP001597227">
    <property type="component" value="Unassembled WGS sequence"/>
</dbReference>
<comment type="caution">
    <text evidence="2">The sequence shown here is derived from an EMBL/GenBank/DDBJ whole genome shotgun (WGS) entry which is preliminary data.</text>
</comment>
<protein>
    <recommendedName>
        <fullName evidence="4">Holin</fullName>
    </recommendedName>
</protein>
<feature type="region of interest" description="Disordered" evidence="1">
    <location>
        <begin position="79"/>
        <end position="106"/>
    </location>
</feature>
<keyword evidence="3" id="KW-1185">Reference proteome</keyword>
<accession>A0ABW4MUQ8</accession>